<accession>A0A1D2JNT3</accession>
<sequence>MKSMTALQGIMWASRRECNQWKPSVHYTDWDKSKFSRKASFESRLSLDILCFSSKRGRSRRPRDNGALGVCPDIDF</sequence>
<organism evidence="1 2">
    <name type="scientific">Paracoccidioides brasiliensis</name>
    <dbReference type="NCBI Taxonomy" id="121759"/>
    <lineage>
        <taxon>Eukaryota</taxon>
        <taxon>Fungi</taxon>
        <taxon>Dikarya</taxon>
        <taxon>Ascomycota</taxon>
        <taxon>Pezizomycotina</taxon>
        <taxon>Eurotiomycetes</taxon>
        <taxon>Eurotiomycetidae</taxon>
        <taxon>Onygenales</taxon>
        <taxon>Ajellomycetaceae</taxon>
        <taxon>Paracoccidioides</taxon>
    </lineage>
</organism>
<dbReference type="Proteomes" id="UP000242814">
    <property type="component" value="Unassembled WGS sequence"/>
</dbReference>
<protein>
    <submittedName>
        <fullName evidence="1">Uncharacterized protein</fullName>
    </submittedName>
</protein>
<evidence type="ECO:0000313" key="1">
    <source>
        <dbReference type="EMBL" id="ODH44833.1"/>
    </source>
</evidence>
<dbReference type="AlphaFoldDB" id="A0A1D2JNT3"/>
<comment type="caution">
    <text evidence="1">The sequence shown here is derived from an EMBL/GenBank/DDBJ whole genome shotgun (WGS) entry which is preliminary data.</text>
</comment>
<name>A0A1D2JNT3_PARBR</name>
<reference evidence="1 2" key="1">
    <citation type="submission" date="2016-06" db="EMBL/GenBank/DDBJ databases">
        <authorList>
            <person name="Kjaerup R.B."/>
            <person name="Dalgaard T.S."/>
            <person name="Juul-Madsen H.R."/>
        </authorList>
    </citation>
    <scope>NUCLEOTIDE SEQUENCE [LARGE SCALE GENOMIC DNA]</scope>
    <source>
        <strain evidence="1 2">Pb300</strain>
    </source>
</reference>
<evidence type="ECO:0000313" key="2">
    <source>
        <dbReference type="Proteomes" id="UP000242814"/>
    </source>
</evidence>
<proteinExistence type="predicted"/>
<gene>
    <name evidence="1" type="ORF">ACO22_00663</name>
</gene>
<dbReference type="EMBL" id="LZYO01000014">
    <property type="protein sequence ID" value="ODH44833.1"/>
    <property type="molecule type" value="Genomic_DNA"/>
</dbReference>